<dbReference type="OrthoDB" id="9801725at2"/>
<dbReference type="EMBL" id="LWSG01000021">
    <property type="protein sequence ID" value="OAS85349.1"/>
    <property type="molecule type" value="Genomic_DNA"/>
</dbReference>
<name>A0A179SWW4_9BACI</name>
<accession>A0A179SWW4</accession>
<dbReference type="RefSeq" id="WP_066333868.1">
    <property type="nucleotide sequence ID" value="NZ_LWSG01000021.1"/>
</dbReference>
<evidence type="ECO:0000256" key="1">
    <source>
        <dbReference type="ARBA" id="ARBA00005534"/>
    </source>
</evidence>
<dbReference type="PANTHER" id="PTHR30615:SF8">
    <property type="entry name" value="UPF0047 PROTEIN C4A8.02C"/>
    <property type="match status" value="1"/>
</dbReference>
<proteinExistence type="inferred from homology"/>
<sequence length="142" mass="15537">MVKLTNIVLLTQSEFQLIKITETVREFVAESGIQNGLVAVITAHTTTGIMVNEGLDCLEIDIEETLERLIPKHEPYAHAHFLPSYGATGSNAPGHLKSMLSGNSCMLPIQDGKMISGHAQDIYLAEFDGPQSRKVYIQVIGE</sequence>
<dbReference type="STRING" id="152268.A6K24_24240"/>
<dbReference type="SUPFAM" id="SSF111038">
    <property type="entry name" value="YjbQ-like"/>
    <property type="match status" value="1"/>
</dbReference>
<dbReference type="AlphaFoldDB" id="A0A179SWW4"/>
<organism evidence="2 3">
    <name type="scientific">Metabacillus litoralis</name>
    <dbReference type="NCBI Taxonomy" id="152268"/>
    <lineage>
        <taxon>Bacteria</taxon>
        <taxon>Bacillati</taxon>
        <taxon>Bacillota</taxon>
        <taxon>Bacilli</taxon>
        <taxon>Bacillales</taxon>
        <taxon>Bacillaceae</taxon>
        <taxon>Metabacillus</taxon>
    </lineage>
</organism>
<evidence type="ECO:0000313" key="3">
    <source>
        <dbReference type="Proteomes" id="UP000078534"/>
    </source>
</evidence>
<protein>
    <submittedName>
        <fullName evidence="2">Secondary thiamine-phosphate synthase enzyme</fullName>
    </submittedName>
</protein>
<gene>
    <name evidence="2" type="ORF">A6K24_24240</name>
</gene>
<comment type="similarity">
    <text evidence="1">Belongs to the UPF0047 family.</text>
</comment>
<dbReference type="PANTHER" id="PTHR30615">
    <property type="entry name" value="UNCHARACTERIZED PROTEIN YJBQ-RELATED"/>
    <property type="match status" value="1"/>
</dbReference>
<evidence type="ECO:0000313" key="2">
    <source>
        <dbReference type="EMBL" id="OAS85349.1"/>
    </source>
</evidence>
<comment type="caution">
    <text evidence="2">The sequence shown here is derived from an EMBL/GenBank/DDBJ whole genome shotgun (WGS) entry which is preliminary data.</text>
</comment>
<keyword evidence="3" id="KW-1185">Reference proteome</keyword>
<dbReference type="InterPro" id="IPR001602">
    <property type="entry name" value="UPF0047_YjbQ-like"/>
</dbReference>
<dbReference type="NCBIfam" id="TIGR00149">
    <property type="entry name" value="TIGR00149_YjbQ"/>
    <property type="match status" value="1"/>
</dbReference>
<dbReference type="Pfam" id="PF01894">
    <property type="entry name" value="YjbQ"/>
    <property type="match status" value="1"/>
</dbReference>
<dbReference type="Proteomes" id="UP000078534">
    <property type="component" value="Unassembled WGS sequence"/>
</dbReference>
<reference evidence="3" key="1">
    <citation type="submission" date="2016-04" db="EMBL/GenBank/DDBJ databases">
        <authorList>
            <person name="Lyu Z."/>
            <person name="Lyu W."/>
        </authorList>
    </citation>
    <scope>NUCLEOTIDE SEQUENCE [LARGE SCALE GENOMIC DNA]</scope>
    <source>
        <strain evidence="3">C44</strain>
    </source>
</reference>
<dbReference type="PIRSF" id="PIRSF004681">
    <property type="entry name" value="UCP004681"/>
    <property type="match status" value="1"/>
</dbReference>
<dbReference type="Gene3D" id="2.60.120.460">
    <property type="entry name" value="YjbQ-like"/>
    <property type="match status" value="1"/>
</dbReference>
<dbReference type="InterPro" id="IPR035917">
    <property type="entry name" value="YjbQ-like_sf"/>
</dbReference>